<dbReference type="EMBL" id="JASJQH010000804">
    <property type="protein sequence ID" value="KAK9762863.1"/>
    <property type="molecule type" value="Genomic_DNA"/>
</dbReference>
<evidence type="ECO:0000256" key="1">
    <source>
        <dbReference type="SAM" id="MobiDB-lite"/>
    </source>
</evidence>
<sequence length="153" mass="16146">MMLVSLFIATIVSVSHAAQNFAPDLPVNSTCTAQYAGMYNKCRSNALGVLCLSTDDFCNCRQAQNLATCITYCASDPSVYSNLPRQNQEVEKWCLLVPTSLLTMQPTTTTSSAQSGGSTGQTNPNNILNAAGSLNPSQMAILSMVLAGIVASI</sequence>
<keyword evidence="2" id="KW-0732">Signal</keyword>
<keyword evidence="4" id="KW-1185">Reference proteome</keyword>
<dbReference type="Proteomes" id="UP001479436">
    <property type="component" value="Unassembled WGS sequence"/>
</dbReference>
<evidence type="ECO:0000313" key="4">
    <source>
        <dbReference type="Proteomes" id="UP001479436"/>
    </source>
</evidence>
<evidence type="ECO:0000313" key="3">
    <source>
        <dbReference type="EMBL" id="KAK9762863.1"/>
    </source>
</evidence>
<comment type="caution">
    <text evidence="3">The sequence shown here is derived from an EMBL/GenBank/DDBJ whole genome shotgun (WGS) entry which is preliminary data.</text>
</comment>
<gene>
    <name evidence="3" type="ORF">K7432_010980</name>
</gene>
<evidence type="ECO:0000256" key="2">
    <source>
        <dbReference type="SAM" id="SignalP"/>
    </source>
</evidence>
<feature type="chain" id="PRO_5046505683" evidence="2">
    <location>
        <begin position="18"/>
        <end position="153"/>
    </location>
</feature>
<feature type="signal peptide" evidence="2">
    <location>
        <begin position="1"/>
        <end position="17"/>
    </location>
</feature>
<reference evidence="3 4" key="1">
    <citation type="submission" date="2023-04" db="EMBL/GenBank/DDBJ databases">
        <title>Genome of Basidiobolus ranarum AG-B5.</title>
        <authorList>
            <person name="Stajich J.E."/>
            <person name="Carter-House D."/>
            <person name="Gryganskyi A."/>
        </authorList>
    </citation>
    <scope>NUCLEOTIDE SEQUENCE [LARGE SCALE GENOMIC DNA]</scope>
    <source>
        <strain evidence="3 4">AG-B5</strain>
    </source>
</reference>
<feature type="compositionally biased region" description="Low complexity" evidence="1">
    <location>
        <begin position="107"/>
        <end position="122"/>
    </location>
</feature>
<proteinExistence type="predicted"/>
<protein>
    <submittedName>
        <fullName evidence="3">Uncharacterized protein</fullName>
    </submittedName>
</protein>
<organism evidence="3 4">
    <name type="scientific">Basidiobolus ranarum</name>
    <dbReference type="NCBI Taxonomy" id="34480"/>
    <lineage>
        <taxon>Eukaryota</taxon>
        <taxon>Fungi</taxon>
        <taxon>Fungi incertae sedis</taxon>
        <taxon>Zoopagomycota</taxon>
        <taxon>Entomophthoromycotina</taxon>
        <taxon>Basidiobolomycetes</taxon>
        <taxon>Basidiobolales</taxon>
        <taxon>Basidiobolaceae</taxon>
        <taxon>Basidiobolus</taxon>
    </lineage>
</organism>
<name>A0ABR2WMW8_9FUNG</name>
<accession>A0ABR2WMW8</accession>
<feature type="region of interest" description="Disordered" evidence="1">
    <location>
        <begin position="107"/>
        <end position="128"/>
    </location>
</feature>